<sequence length="67" mass="7747">MVVLGGVSLGRYFGQSKPSRELVAKVCEEAKEELELQLHRSLREELLEELRDEMRSRVMCSIQARNL</sequence>
<dbReference type="Proteomes" id="UP001293593">
    <property type="component" value="Unassembled WGS sequence"/>
</dbReference>
<protein>
    <submittedName>
        <fullName evidence="1">Uncharacterized protein</fullName>
    </submittedName>
</protein>
<comment type="caution">
    <text evidence="1">The sequence shown here is derived from an EMBL/GenBank/DDBJ whole genome shotgun (WGS) entry which is preliminary data.</text>
</comment>
<gene>
    <name evidence="1" type="ORF">QN277_011739</name>
</gene>
<dbReference type="EMBL" id="JAWXYG010000002">
    <property type="protein sequence ID" value="KAK4280064.1"/>
    <property type="molecule type" value="Genomic_DNA"/>
</dbReference>
<organism evidence="1 2">
    <name type="scientific">Acacia crassicarpa</name>
    <name type="common">northern wattle</name>
    <dbReference type="NCBI Taxonomy" id="499986"/>
    <lineage>
        <taxon>Eukaryota</taxon>
        <taxon>Viridiplantae</taxon>
        <taxon>Streptophyta</taxon>
        <taxon>Embryophyta</taxon>
        <taxon>Tracheophyta</taxon>
        <taxon>Spermatophyta</taxon>
        <taxon>Magnoliopsida</taxon>
        <taxon>eudicotyledons</taxon>
        <taxon>Gunneridae</taxon>
        <taxon>Pentapetalae</taxon>
        <taxon>rosids</taxon>
        <taxon>fabids</taxon>
        <taxon>Fabales</taxon>
        <taxon>Fabaceae</taxon>
        <taxon>Caesalpinioideae</taxon>
        <taxon>mimosoid clade</taxon>
        <taxon>Acacieae</taxon>
        <taxon>Acacia</taxon>
    </lineage>
</organism>
<dbReference type="AlphaFoldDB" id="A0AAE1MZT9"/>
<evidence type="ECO:0000313" key="1">
    <source>
        <dbReference type="EMBL" id="KAK4280064.1"/>
    </source>
</evidence>
<reference evidence="1" key="1">
    <citation type="submission" date="2023-10" db="EMBL/GenBank/DDBJ databases">
        <title>Chromosome-level genome of the transformable northern wattle, Acacia crassicarpa.</title>
        <authorList>
            <person name="Massaro I."/>
            <person name="Sinha N.R."/>
            <person name="Poethig S."/>
            <person name="Leichty A.R."/>
        </authorList>
    </citation>
    <scope>NUCLEOTIDE SEQUENCE</scope>
    <source>
        <strain evidence="1">Acra3RX</strain>
        <tissue evidence="1">Leaf</tissue>
    </source>
</reference>
<name>A0AAE1MZT9_9FABA</name>
<accession>A0AAE1MZT9</accession>
<proteinExistence type="predicted"/>
<evidence type="ECO:0000313" key="2">
    <source>
        <dbReference type="Proteomes" id="UP001293593"/>
    </source>
</evidence>
<keyword evidence="2" id="KW-1185">Reference proteome</keyword>